<dbReference type="EMBL" id="MCAQ01000012">
    <property type="protein sequence ID" value="RKF37321.1"/>
    <property type="molecule type" value="Genomic_DNA"/>
</dbReference>
<dbReference type="RefSeq" id="WP_120334362.1">
    <property type="nucleotide sequence ID" value="NZ_MCAQ01000012.1"/>
</dbReference>
<keyword evidence="3" id="KW-1185">Reference proteome</keyword>
<evidence type="ECO:0000256" key="1">
    <source>
        <dbReference type="SAM" id="Phobius"/>
    </source>
</evidence>
<proteinExistence type="predicted"/>
<keyword evidence="1" id="KW-1133">Transmembrane helix</keyword>
<feature type="transmembrane region" description="Helical" evidence="1">
    <location>
        <begin position="43"/>
        <end position="59"/>
    </location>
</feature>
<accession>A0A420FWR0</accession>
<protein>
    <submittedName>
        <fullName evidence="2">Uncharacterized protein</fullName>
    </submittedName>
</protein>
<organism evidence="2 3">
    <name type="scientific">Sphingobacterium siyangense</name>
    <dbReference type="NCBI Taxonomy" id="459529"/>
    <lineage>
        <taxon>Bacteria</taxon>
        <taxon>Pseudomonadati</taxon>
        <taxon>Bacteroidota</taxon>
        <taxon>Sphingobacteriia</taxon>
        <taxon>Sphingobacteriales</taxon>
        <taxon>Sphingobacteriaceae</taxon>
        <taxon>Sphingobacterium</taxon>
    </lineage>
</organism>
<keyword evidence="1" id="KW-0472">Membrane</keyword>
<dbReference type="Proteomes" id="UP000286402">
    <property type="component" value="Unassembled WGS sequence"/>
</dbReference>
<reference evidence="2 3" key="1">
    <citation type="submission" date="2016-07" db="EMBL/GenBank/DDBJ databases">
        <title>Genome analysis of Sphingobacterium siyangense T12B17.</title>
        <authorList>
            <person name="Xu D."/>
            <person name="Su Y."/>
            <person name="Zheng S."/>
        </authorList>
    </citation>
    <scope>NUCLEOTIDE SEQUENCE [LARGE SCALE GENOMIC DNA]</scope>
    <source>
        <strain evidence="2 3">T12B17</strain>
    </source>
</reference>
<keyword evidence="1" id="KW-0812">Transmembrane</keyword>
<evidence type="ECO:0000313" key="2">
    <source>
        <dbReference type="EMBL" id="RKF37321.1"/>
    </source>
</evidence>
<gene>
    <name evidence="2" type="ORF">BCY89_06685</name>
</gene>
<dbReference type="AlphaFoldDB" id="A0A420FWR0"/>
<name>A0A420FWR0_9SPHI</name>
<comment type="caution">
    <text evidence="2">The sequence shown here is derived from an EMBL/GenBank/DDBJ whole genome shotgun (WGS) entry which is preliminary data.</text>
</comment>
<sequence length="67" mass="7648">MKKTALLVGSVLSFFLLKAQVTLEENQKLKEANGTLWYANPWVWIAGIVLFLLIFILVLRKSTRNKA</sequence>
<evidence type="ECO:0000313" key="3">
    <source>
        <dbReference type="Proteomes" id="UP000286402"/>
    </source>
</evidence>